<feature type="region of interest" description="Disordered" evidence="1">
    <location>
        <begin position="1"/>
        <end position="31"/>
    </location>
</feature>
<dbReference type="EMBL" id="KE525251">
    <property type="protein sequence ID" value="KFB43411.1"/>
    <property type="molecule type" value="Genomic_DNA"/>
</dbReference>
<dbReference type="EnsemblMetazoa" id="ASIC011209-RA">
    <property type="protein sequence ID" value="ASIC011209-PA"/>
    <property type="gene ID" value="ASIC011209"/>
</dbReference>
<evidence type="ECO:0000256" key="1">
    <source>
        <dbReference type="SAM" id="MobiDB-lite"/>
    </source>
</evidence>
<reference evidence="3" key="2">
    <citation type="submission" date="2020-05" db="UniProtKB">
        <authorList>
            <consortium name="EnsemblMetazoa"/>
        </authorList>
    </citation>
    <scope>IDENTIFICATION</scope>
</reference>
<sequence>MPTRCNVARRTNTTKGQDEGEENTTVPCGDRTKAPRPFRRHAVRVSLKKCALTIACQCCCRVALVKSDSRAFGGNPSQPVCEFCFPILPDGFRDFKDQQGKGNHGCSVQCAVPVQF</sequence>
<dbReference type="VEuPathDB" id="VectorBase:ASIC011209"/>
<proteinExistence type="predicted"/>
<dbReference type="Proteomes" id="UP000030765">
    <property type="component" value="Unassembled WGS sequence"/>
</dbReference>
<evidence type="ECO:0000313" key="3">
    <source>
        <dbReference type="EnsemblMetazoa" id="ASIC011209-PA"/>
    </source>
</evidence>
<evidence type="ECO:0000313" key="4">
    <source>
        <dbReference type="Proteomes" id="UP000030765"/>
    </source>
</evidence>
<evidence type="ECO:0000313" key="2">
    <source>
        <dbReference type="EMBL" id="KFB43411.1"/>
    </source>
</evidence>
<dbReference type="EMBL" id="ATLV01018857">
    <property type="status" value="NOT_ANNOTATED_CDS"/>
    <property type="molecule type" value="Genomic_DNA"/>
</dbReference>
<dbReference type="AlphaFoldDB" id="A0A084VZL7"/>
<reference evidence="2 4" key="1">
    <citation type="journal article" date="2014" name="BMC Genomics">
        <title>Genome sequence of Anopheles sinensis provides insight into genetics basis of mosquito competence for malaria parasites.</title>
        <authorList>
            <person name="Zhou D."/>
            <person name="Zhang D."/>
            <person name="Ding G."/>
            <person name="Shi L."/>
            <person name="Hou Q."/>
            <person name="Ye Y."/>
            <person name="Xu Y."/>
            <person name="Zhou H."/>
            <person name="Xiong C."/>
            <person name="Li S."/>
            <person name="Yu J."/>
            <person name="Hong S."/>
            <person name="Yu X."/>
            <person name="Zou P."/>
            <person name="Chen C."/>
            <person name="Chang X."/>
            <person name="Wang W."/>
            <person name="Lv Y."/>
            <person name="Sun Y."/>
            <person name="Ma L."/>
            <person name="Shen B."/>
            <person name="Zhu C."/>
        </authorList>
    </citation>
    <scope>NUCLEOTIDE SEQUENCE [LARGE SCALE GENOMIC DNA]</scope>
</reference>
<name>A0A084VZL7_ANOSI</name>
<accession>A0A084VZL7</accession>
<gene>
    <name evidence="2" type="ORF">ZHAS_00011209</name>
</gene>
<organism evidence="2">
    <name type="scientific">Anopheles sinensis</name>
    <name type="common">Mosquito</name>
    <dbReference type="NCBI Taxonomy" id="74873"/>
    <lineage>
        <taxon>Eukaryota</taxon>
        <taxon>Metazoa</taxon>
        <taxon>Ecdysozoa</taxon>
        <taxon>Arthropoda</taxon>
        <taxon>Hexapoda</taxon>
        <taxon>Insecta</taxon>
        <taxon>Pterygota</taxon>
        <taxon>Neoptera</taxon>
        <taxon>Endopterygota</taxon>
        <taxon>Diptera</taxon>
        <taxon>Nematocera</taxon>
        <taxon>Culicoidea</taxon>
        <taxon>Culicidae</taxon>
        <taxon>Anophelinae</taxon>
        <taxon>Anopheles</taxon>
    </lineage>
</organism>
<protein>
    <submittedName>
        <fullName evidence="2 3">Pectin methylesterase</fullName>
    </submittedName>
</protein>
<keyword evidence="4" id="KW-1185">Reference proteome</keyword>